<gene>
    <name evidence="10" type="ORF">I206_101809</name>
</gene>
<feature type="binding site" evidence="7">
    <location>
        <position position="174"/>
    </location>
    <ligand>
        <name>ATP</name>
        <dbReference type="ChEBI" id="CHEBI:30616"/>
    </ligand>
</feature>
<dbReference type="PANTHER" id="PTHR11349">
    <property type="entry name" value="NUCLEOSIDE DIPHOSPHATE KINASE"/>
    <property type="match status" value="1"/>
</dbReference>
<dbReference type="NCBIfam" id="NF001908">
    <property type="entry name" value="PRK00668.1"/>
    <property type="match status" value="1"/>
</dbReference>
<comment type="cofactor">
    <cofactor evidence="1">
        <name>Mg(2+)</name>
        <dbReference type="ChEBI" id="CHEBI:18420"/>
    </cofactor>
</comment>
<feature type="binding site" evidence="7">
    <location>
        <position position="80"/>
    </location>
    <ligand>
        <name>ATP</name>
        <dbReference type="ChEBI" id="CHEBI:30616"/>
    </ligand>
</feature>
<keyword evidence="11" id="KW-1185">Reference proteome</keyword>
<evidence type="ECO:0000313" key="10">
    <source>
        <dbReference type="EMBL" id="WWC67891.1"/>
    </source>
</evidence>
<dbReference type="InterPro" id="IPR001564">
    <property type="entry name" value="Nucleoside_diP_kinase"/>
</dbReference>
<feature type="binding site" evidence="7">
    <location>
        <position position="157"/>
    </location>
    <ligand>
        <name>ATP</name>
        <dbReference type="ChEBI" id="CHEBI:30616"/>
    </ligand>
</feature>
<evidence type="ECO:0000256" key="1">
    <source>
        <dbReference type="ARBA" id="ARBA00001946"/>
    </source>
</evidence>
<dbReference type="CDD" id="cd04413">
    <property type="entry name" value="NDPk_I"/>
    <property type="match status" value="1"/>
</dbReference>
<protein>
    <recommendedName>
        <fullName evidence="4">Nucleoside diphosphate kinase</fullName>
        <ecNumber evidence="3">2.7.4.6</ecNumber>
    </recommendedName>
</protein>
<feature type="binding site" evidence="7">
    <location>
        <position position="163"/>
    </location>
    <ligand>
        <name>ATP</name>
        <dbReference type="ChEBI" id="CHEBI:30616"/>
    </ligand>
</feature>
<dbReference type="FunFam" id="3.30.70.141:FF:000002">
    <property type="entry name" value="Nucleoside diphosphate kinase"/>
    <property type="match status" value="1"/>
</dbReference>
<evidence type="ECO:0000256" key="2">
    <source>
        <dbReference type="ARBA" id="ARBA00008142"/>
    </source>
</evidence>
<dbReference type="GO" id="GO:0004550">
    <property type="term" value="F:nucleoside diphosphate kinase activity"/>
    <property type="evidence" value="ECO:0007669"/>
    <property type="project" value="UniProtKB-EC"/>
</dbReference>
<organism evidence="10 11">
    <name type="scientific">Kwoniella pini CBS 10737</name>
    <dbReference type="NCBI Taxonomy" id="1296096"/>
    <lineage>
        <taxon>Eukaryota</taxon>
        <taxon>Fungi</taxon>
        <taxon>Dikarya</taxon>
        <taxon>Basidiomycota</taxon>
        <taxon>Agaricomycotina</taxon>
        <taxon>Tremellomycetes</taxon>
        <taxon>Tremellales</taxon>
        <taxon>Cryptococcaceae</taxon>
        <taxon>Kwoniella</taxon>
    </lineage>
</organism>
<dbReference type="InterPro" id="IPR036850">
    <property type="entry name" value="NDK-like_dom_sf"/>
</dbReference>
<proteinExistence type="inferred from homology"/>
<evidence type="ECO:0000256" key="8">
    <source>
        <dbReference type="RuleBase" id="RU004011"/>
    </source>
</evidence>
<name>A0AAJ8MLI8_9TREE</name>
<dbReference type="RefSeq" id="XP_019008542.2">
    <property type="nucleotide sequence ID" value="XM_019157929.2"/>
</dbReference>
<comment type="similarity">
    <text evidence="2 7 8">Belongs to the NDK family.</text>
</comment>
<feature type="domain" description="Nucleoside diphosphate kinase-like" evidence="9">
    <location>
        <begin position="72"/>
        <end position="210"/>
    </location>
</feature>
<feature type="binding site" evidence="7">
    <location>
        <position position="184"/>
    </location>
    <ligand>
        <name>ATP</name>
        <dbReference type="ChEBI" id="CHEBI:30616"/>
    </ligand>
</feature>
<reference evidence="10" key="1">
    <citation type="submission" date="2013-07" db="EMBL/GenBank/DDBJ databases">
        <authorList>
            <consortium name="The Broad Institute Genome Sequencing Platform"/>
            <person name="Cuomo C."/>
            <person name="Litvintseva A."/>
            <person name="Chen Y."/>
            <person name="Heitman J."/>
            <person name="Sun S."/>
            <person name="Springer D."/>
            <person name="Dromer F."/>
            <person name="Young S.K."/>
            <person name="Zeng Q."/>
            <person name="Gargeya S."/>
            <person name="Fitzgerald M."/>
            <person name="Abouelleil A."/>
            <person name="Alvarado L."/>
            <person name="Berlin A.M."/>
            <person name="Chapman S.B."/>
            <person name="Dewar J."/>
            <person name="Goldberg J."/>
            <person name="Griggs A."/>
            <person name="Gujja S."/>
            <person name="Hansen M."/>
            <person name="Howarth C."/>
            <person name="Imamovic A."/>
            <person name="Larimer J."/>
            <person name="McCowan C."/>
            <person name="Murphy C."/>
            <person name="Pearson M."/>
            <person name="Priest M."/>
            <person name="Roberts A."/>
            <person name="Saif S."/>
            <person name="Shea T."/>
            <person name="Sykes S."/>
            <person name="Wortman J."/>
            <person name="Nusbaum C."/>
            <person name="Birren B."/>
        </authorList>
    </citation>
    <scope>NUCLEOTIDE SEQUENCE</scope>
    <source>
        <strain evidence="10">CBS 10737</strain>
    </source>
</reference>
<evidence type="ECO:0000313" key="11">
    <source>
        <dbReference type="Proteomes" id="UP000094020"/>
    </source>
</evidence>
<dbReference type="GeneID" id="30174587"/>
<accession>A0AAJ8MLI8</accession>
<sequence length="223" mass="23944">MFANSLRQGLRTASRSSARAFSTLPARAAARPSLGAGVAMGAAVAGYAMYEASRSPLLLESKTIAGEKGTASERSFVMIKPDGVSRQLVGKIISRFEERGYKLVAVKSLTPSEALAKEHYSDLSARPFYAGLVKYITSGTPVVAMVWEGKDVIKQGRRIVGATNPQDADPGSVRGQYAVSVGRNLIHASDAFDSATKEIGLWFAPEELSDYEPIAWPWVMADN</sequence>
<dbReference type="SMART" id="SM00562">
    <property type="entry name" value="NDK"/>
    <property type="match status" value="1"/>
</dbReference>
<dbReference type="SUPFAM" id="SSF54919">
    <property type="entry name" value="Nucleoside diphosphate kinase, NDK"/>
    <property type="match status" value="1"/>
</dbReference>
<dbReference type="HAMAP" id="MF_00451">
    <property type="entry name" value="NDP_kinase"/>
    <property type="match status" value="1"/>
</dbReference>
<dbReference type="Proteomes" id="UP000094020">
    <property type="component" value="Chromosome 2"/>
</dbReference>
<evidence type="ECO:0000256" key="4">
    <source>
        <dbReference type="ARBA" id="ARBA00017632"/>
    </source>
</evidence>
<dbReference type="PRINTS" id="PR01243">
    <property type="entry name" value="NUCDPKINASE"/>
</dbReference>
<dbReference type="Pfam" id="PF00334">
    <property type="entry name" value="NDK"/>
    <property type="match status" value="1"/>
</dbReference>
<evidence type="ECO:0000256" key="5">
    <source>
        <dbReference type="ARBA" id="ARBA00022679"/>
    </source>
</evidence>
<dbReference type="GO" id="GO:0006183">
    <property type="term" value="P:GTP biosynthetic process"/>
    <property type="evidence" value="ECO:0007669"/>
    <property type="project" value="InterPro"/>
</dbReference>
<dbReference type="PROSITE" id="PS51374">
    <property type="entry name" value="NDPK_LIKE"/>
    <property type="match status" value="1"/>
</dbReference>
<dbReference type="EMBL" id="CP144520">
    <property type="protein sequence ID" value="WWC67891.1"/>
    <property type="molecule type" value="Genomic_DNA"/>
</dbReference>
<feature type="active site" description="Pros-phosphohistidine intermediate" evidence="7">
    <location>
        <position position="187"/>
    </location>
</feature>
<evidence type="ECO:0000256" key="6">
    <source>
        <dbReference type="ARBA" id="ARBA00022777"/>
    </source>
</evidence>
<keyword evidence="6" id="KW-0418">Kinase</keyword>
<keyword evidence="5" id="KW-0808">Transferase</keyword>
<evidence type="ECO:0000259" key="9">
    <source>
        <dbReference type="SMART" id="SM00562"/>
    </source>
</evidence>
<dbReference type="KEGG" id="kpin:30174587"/>
<dbReference type="InterPro" id="IPR034907">
    <property type="entry name" value="NDK-like_dom"/>
</dbReference>
<evidence type="ECO:0000256" key="3">
    <source>
        <dbReference type="ARBA" id="ARBA00012966"/>
    </source>
</evidence>
<dbReference type="GO" id="GO:0006241">
    <property type="term" value="P:CTP biosynthetic process"/>
    <property type="evidence" value="ECO:0007669"/>
    <property type="project" value="InterPro"/>
</dbReference>
<reference evidence="10" key="2">
    <citation type="submission" date="2024-02" db="EMBL/GenBank/DDBJ databases">
        <title>Comparative genomics of Cryptococcus and Kwoniella reveals pathogenesis evolution and contrasting modes of karyotype evolution via chromosome fusion or intercentromeric recombination.</title>
        <authorList>
            <person name="Coelho M.A."/>
            <person name="David-Palma M."/>
            <person name="Shea T."/>
            <person name="Bowers K."/>
            <person name="McGinley-Smith S."/>
            <person name="Mohammad A.W."/>
            <person name="Gnirke A."/>
            <person name="Yurkov A.M."/>
            <person name="Nowrousian M."/>
            <person name="Sun S."/>
            <person name="Cuomo C.A."/>
            <person name="Heitman J."/>
        </authorList>
    </citation>
    <scope>NUCLEOTIDE SEQUENCE</scope>
    <source>
        <strain evidence="10">CBS 10737</strain>
    </source>
</reference>
<dbReference type="Gene3D" id="3.30.70.141">
    <property type="entry name" value="Nucleoside diphosphate kinase-like domain"/>
    <property type="match status" value="1"/>
</dbReference>
<dbReference type="EC" id="2.7.4.6" evidence="3"/>
<dbReference type="AlphaFoldDB" id="A0AAJ8MLI8"/>
<feature type="binding site" evidence="7">
    <location>
        <position position="128"/>
    </location>
    <ligand>
        <name>ATP</name>
        <dbReference type="ChEBI" id="CHEBI:30616"/>
    </ligand>
</feature>
<evidence type="ECO:0000256" key="7">
    <source>
        <dbReference type="PROSITE-ProRule" id="PRU00706"/>
    </source>
</evidence>
<dbReference type="GO" id="GO:0006228">
    <property type="term" value="P:UTP biosynthetic process"/>
    <property type="evidence" value="ECO:0007669"/>
    <property type="project" value="InterPro"/>
</dbReference>